<sequence length="141" mass="16260">MSDRGSDNEEEPQGRGYVWRLTKPELEEELQRNHVPFEPNTTVLNMKRMLSNFLKSQSGRASQASDNEEEEEVRAPLEVNINVQNRREDEIRSAPTSRPVTPVRPDTPAVTLEAVGLELLRFREQMADDFQAQLALIERRE</sequence>
<gene>
    <name evidence="2" type="ORF">PV327_011277</name>
</gene>
<name>A0AA39C3K3_MICHY</name>
<reference evidence="2" key="1">
    <citation type="journal article" date="2023" name="bioRxiv">
        <title>Scaffold-level genome assemblies of two parasitoid biocontrol wasps reveal the parthenogenesis mechanism and an associated novel virus.</title>
        <authorList>
            <person name="Inwood S."/>
            <person name="Skelly J."/>
            <person name="Guhlin J."/>
            <person name="Harrop T."/>
            <person name="Goldson S."/>
            <person name="Dearden P."/>
        </authorList>
    </citation>
    <scope>NUCLEOTIDE SEQUENCE</scope>
    <source>
        <strain evidence="2">Lincoln</strain>
        <tissue evidence="2">Whole body</tissue>
    </source>
</reference>
<feature type="region of interest" description="Disordered" evidence="1">
    <location>
        <begin position="55"/>
        <end position="107"/>
    </location>
</feature>
<accession>A0AA39C3K3</accession>
<evidence type="ECO:0000313" key="3">
    <source>
        <dbReference type="Proteomes" id="UP001168972"/>
    </source>
</evidence>
<dbReference type="AlphaFoldDB" id="A0AA39C3K3"/>
<reference evidence="2" key="2">
    <citation type="submission" date="2023-03" db="EMBL/GenBank/DDBJ databases">
        <authorList>
            <person name="Inwood S.N."/>
            <person name="Skelly J.G."/>
            <person name="Guhlin J."/>
            <person name="Harrop T.W.R."/>
            <person name="Goldson S.G."/>
            <person name="Dearden P.K."/>
        </authorList>
    </citation>
    <scope>NUCLEOTIDE SEQUENCE</scope>
    <source>
        <strain evidence="2">Lincoln</strain>
        <tissue evidence="2">Whole body</tissue>
    </source>
</reference>
<comment type="caution">
    <text evidence="2">The sequence shown here is derived from an EMBL/GenBank/DDBJ whole genome shotgun (WGS) entry which is preliminary data.</text>
</comment>
<proteinExistence type="predicted"/>
<organism evidence="2 3">
    <name type="scientific">Microctonus hyperodae</name>
    <name type="common">Parasitoid wasp</name>
    <dbReference type="NCBI Taxonomy" id="165561"/>
    <lineage>
        <taxon>Eukaryota</taxon>
        <taxon>Metazoa</taxon>
        <taxon>Ecdysozoa</taxon>
        <taxon>Arthropoda</taxon>
        <taxon>Hexapoda</taxon>
        <taxon>Insecta</taxon>
        <taxon>Pterygota</taxon>
        <taxon>Neoptera</taxon>
        <taxon>Endopterygota</taxon>
        <taxon>Hymenoptera</taxon>
        <taxon>Apocrita</taxon>
        <taxon>Ichneumonoidea</taxon>
        <taxon>Braconidae</taxon>
        <taxon>Euphorinae</taxon>
        <taxon>Microctonus</taxon>
    </lineage>
</organism>
<dbReference type="Proteomes" id="UP001168972">
    <property type="component" value="Unassembled WGS sequence"/>
</dbReference>
<dbReference type="EMBL" id="JAQQBR010002111">
    <property type="protein sequence ID" value="KAK0157270.1"/>
    <property type="molecule type" value="Genomic_DNA"/>
</dbReference>
<evidence type="ECO:0000256" key="1">
    <source>
        <dbReference type="SAM" id="MobiDB-lite"/>
    </source>
</evidence>
<protein>
    <submittedName>
        <fullName evidence="2">Uncharacterized protein</fullName>
    </submittedName>
</protein>
<evidence type="ECO:0000313" key="2">
    <source>
        <dbReference type="EMBL" id="KAK0157270.1"/>
    </source>
</evidence>
<feature type="compositionally biased region" description="Polar residues" evidence="1">
    <location>
        <begin position="55"/>
        <end position="65"/>
    </location>
</feature>
<keyword evidence="3" id="KW-1185">Reference proteome</keyword>